<feature type="compositionally biased region" description="Polar residues" evidence="1">
    <location>
        <begin position="129"/>
        <end position="149"/>
    </location>
</feature>
<evidence type="ECO:0000256" key="2">
    <source>
        <dbReference type="SAM" id="Phobius"/>
    </source>
</evidence>
<keyword evidence="2" id="KW-0812">Transmembrane</keyword>
<keyword evidence="2" id="KW-0472">Membrane</keyword>
<feature type="transmembrane region" description="Helical" evidence="2">
    <location>
        <begin position="233"/>
        <end position="253"/>
    </location>
</feature>
<evidence type="ECO:0000313" key="3">
    <source>
        <dbReference type="EMBL" id="CEM45367.1"/>
    </source>
</evidence>
<name>A0A0G4HME9_9ALVE</name>
<organism evidence="3">
    <name type="scientific">Chromera velia CCMP2878</name>
    <dbReference type="NCBI Taxonomy" id="1169474"/>
    <lineage>
        <taxon>Eukaryota</taxon>
        <taxon>Sar</taxon>
        <taxon>Alveolata</taxon>
        <taxon>Colpodellida</taxon>
        <taxon>Chromeraceae</taxon>
        <taxon>Chromera</taxon>
    </lineage>
</organism>
<keyword evidence="2" id="KW-1133">Transmembrane helix</keyword>
<gene>
    <name evidence="3" type="ORF">Cvel_29119</name>
</gene>
<reference evidence="3" key="1">
    <citation type="submission" date="2014-11" db="EMBL/GenBank/DDBJ databases">
        <authorList>
            <person name="Otto D Thomas"/>
            <person name="Naeem Raeece"/>
        </authorList>
    </citation>
    <scope>NUCLEOTIDE SEQUENCE</scope>
</reference>
<feature type="region of interest" description="Disordered" evidence="1">
    <location>
        <begin position="129"/>
        <end position="153"/>
    </location>
</feature>
<evidence type="ECO:0000256" key="1">
    <source>
        <dbReference type="SAM" id="MobiDB-lite"/>
    </source>
</evidence>
<dbReference type="VEuPathDB" id="CryptoDB:Cvel_29119"/>
<dbReference type="EMBL" id="CDMZ01003166">
    <property type="protein sequence ID" value="CEM45367.1"/>
    <property type="molecule type" value="Genomic_DNA"/>
</dbReference>
<protein>
    <submittedName>
        <fullName evidence="3">Uncharacterized protein</fullName>
    </submittedName>
</protein>
<dbReference type="AlphaFoldDB" id="A0A0G4HME9"/>
<accession>A0A0G4HME9</accession>
<proteinExistence type="predicted"/>
<sequence>MMRTSGSQGDEARQVLLSPSGDVELGTVPTASLSDSLDNSAERDVNLLGLSREIQARNATVAPAFLSDKAQVRFLFERAAQRRRQLGVSISKEAVGNLALISIFAQNESDRKDADDMLADMQAEVEAGTSTADSVAPSVVSSGTAVSQQREQERGDPRLVVALADGTRFTSTQSLCPCGSRWIASDYCEKCRIKVCACCATRGAKLGMCTRFRGPPVAHSFFRDCYSEQKSRYNSLLFVYVLLLVFVVFVRAADPGRQ</sequence>
<feature type="region of interest" description="Disordered" evidence="1">
    <location>
        <begin position="18"/>
        <end position="37"/>
    </location>
</feature>